<evidence type="ECO:0000313" key="1">
    <source>
        <dbReference type="EMBL" id="KWA61579.1"/>
    </source>
</evidence>
<dbReference type="AlphaFoldDB" id="A0A106P561"/>
<dbReference type="KEGG" id="bstg:WT74_13495"/>
<dbReference type="EMBL" id="LPHB01000048">
    <property type="protein sequence ID" value="KWA61579.1"/>
    <property type="molecule type" value="Genomic_DNA"/>
</dbReference>
<sequence>MPPVPPDVAPAVPPTPAGPTAPFPLFPLLPLPLPVLPPPALPPAPLPPTPPPAYTRALHAAGLAAHDDASSASIIMASALADVSGAAFCATVNGAVRTVSPPAGAATGPTAPVSCATAYEQQHANAATASKVAR</sequence>
<gene>
    <name evidence="1" type="ORF">WT44_17335</name>
</gene>
<dbReference type="Proteomes" id="UP000068603">
    <property type="component" value="Unassembled WGS sequence"/>
</dbReference>
<name>A0A106P561_9BURK</name>
<comment type="caution">
    <text evidence="1">The sequence shown here is derived from an EMBL/GenBank/DDBJ whole genome shotgun (WGS) entry which is preliminary data.</text>
</comment>
<organism evidence="1">
    <name type="scientific">Burkholderia stagnalis</name>
    <dbReference type="NCBI Taxonomy" id="1503054"/>
    <lineage>
        <taxon>Bacteria</taxon>
        <taxon>Pseudomonadati</taxon>
        <taxon>Pseudomonadota</taxon>
        <taxon>Betaproteobacteria</taxon>
        <taxon>Burkholderiales</taxon>
        <taxon>Burkholderiaceae</taxon>
        <taxon>Burkholderia</taxon>
        <taxon>Burkholderia cepacia complex</taxon>
    </lineage>
</organism>
<proteinExistence type="predicted"/>
<reference evidence="1 2" key="1">
    <citation type="submission" date="2015-11" db="EMBL/GenBank/DDBJ databases">
        <title>Expanding the genomic diversity of Burkholderia species for the development of highly accurate diagnostics.</title>
        <authorList>
            <person name="Sahl J."/>
            <person name="Keim P."/>
            <person name="Wagner D."/>
        </authorList>
    </citation>
    <scope>NUCLEOTIDE SEQUENCE [LARGE SCALE GENOMIC DNA]</scope>
    <source>
        <strain evidence="1 2">MSMB1960WGS</strain>
    </source>
</reference>
<protein>
    <submittedName>
        <fullName evidence="1">Uncharacterized protein</fullName>
    </submittedName>
</protein>
<evidence type="ECO:0000313" key="2">
    <source>
        <dbReference type="Proteomes" id="UP000068603"/>
    </source>
</evidence>
<accession>A0A106P561</accession>